<evidence type="ECO:0000256" key="1">
    <source>
        <dbReference type="ARBA" id="ARBA00007825"/>
    </source>
</evidence>
<organism evidence="6">
    <name type="scientific">Candidatus Tisiphia endosymbiont of Sergentomyia squamirostris</name>
    <dbReference type="NCBI Taxonomy" id="3113639"/>
    <lineage>
        <taxon>Bacteria</taxon>
        <taxon>Pseudomonadati</taxon>
        <taxon>Pseudomonadota</taxon>
        <taxon>Alphaproteobacteria</taxon>
        <taxon>Rickettsiales</taxon>
        <taxon>Rickettsiaceae</taxon>
        <taxon>Rickettsieae</taxon>
        <taxon>Candidatus Tisiphia</taxon>
    </lineage>
</organism>
<dbReference type="AlphaFoldDB" id="A0AAT9G9A5"/>
<comment type="similarity">
    <text evidence="1">Belongs to the intradiol ring-cleavage dioxygenase family.</text>
</comment>
<name>A0AAT9G9A5_9RICK</name>
<reference evidence="6" key="1">
    <citation type="submission" date="2024-01" db="EMBL/GenBank/DDBJ databases">
        <title>Sequencing the genomes of a sandfly, Sergentomyia squamirostris, and its two endosymbionts.</title>
        <authorList>
            <person name="Itokawa K."/>
            <person name="Sanjoba C."/>
        </authorList>
    </citation>
    <scope>NUCLEOTIDE SEQUENCE</scope>
    <source>
        <strain evidence="6">RiSSQ</strain>
    </source>
</reference>
<feature type="domain" description="Intradiol ring-cleavage dioxygenases" evidence="5">
    <location>
        <begin position="60"/>
        <end position="142"/>
    </location>
</feature>
<keyword evidence="4" id="KW-0732">Signal</keyword>
<keyword evidence="2 6" id="KW-0223">Dioxygenase</keyword>
<accession>A0AAT9G9A5</accession>
<dbReference type="InterPro" id="IPR015889">
    <property type="entry name" value="Intradiol_dOase_core"/>
</dbReference>
<dbReference type="GO" id="GO:0016702">
    <property type="term" value="F:oxidoreductase activity, acting on single donors with incorporation of molecular oxygen, incorporation of two atoms of oxygen"/>
    <property type="evidence" value="ECO:0007669"/>
    <property type="project" value="InterPro"/>
</dbReference>
<dbReference type="Pfam" id="PF00775">
    <property type="entry name" value="Dioxygenase_C"/>
    <property type="match status" value="1"/>
</dbReference>
<feature type="signal peptide" evidence="4">
    <location>
        <begin position="1"/>
        <end position="17"/>
    </location>
</feature>
<proteinExistence type="inferred from homology"/>
<dbReference type="SUPFAM" id="SSF49482">
    <property type="entry name" value="Aromatic compound dioxygenase"/>
    <property type="match status" value="1"/>
</dbReference>
<evidence type="ECO:0000313" key="6">
    <source>
        <dbReference type="EMBL" id="BFD46349.1"/>
    </source>
</evidence>
<evidence type="ECO:0000256" key="3">
    <source>
        <dbReference type="ARBA" id="ARBA00023002"/>
    </source>
</evidence>
<keyword evidence="3" id="KW-0560">Oxidoreductase</keyword>
<gene>
    <name evidence="6" type="ORF">DMENIID0002_09950</name>
</gene>
<sequence length="208" mass="23633">MKNLLFLICLYSTIAIASESKFYPNKLNYCKISKSAMNDYEPEEFQLSNNLLRKTGQQAVYRGTKIIVKGRLLDQDCVPVADAKIYLWQVGSDGKYPYIPLRTRINKKMLNLVSKSSFTGSGIATTNNKGEFYFITIYPSGILRETPNVNIRVYHLVLGQLQTKLYLSNSKVNLENCGEVSHALSIALDGIKTYEFDVVMPGRTFKRY</sequence>
<dbReference type="InterPro" id="IPR000627">
    <property type="entry name" value="Intradiol_dOase_C"/>
</dbReference>
<feature type="chain" id="PRO_5043434320" evidence="4">
    <location>
        <begin position="18"/>
        <end position="208"/>
    </location>
</feature>
<evidence type="ECO:0000256" key="4">
    <source>
        <dbReference type="SAM" id="SignalP"/>
    </source>
</evidence>
<protein>
    <submittedName>
        <fullName evidence="6">Dioxygenase</fullName>
    </submittedName>
</protein>
<dbReference type="EMBL" id="AP029170">
    <property type="protein sequence ID" value="BFD46349.1"/>
    <property type="molecule type" value="Genomic_DNA"/>
</dbReference>
<dbReference type="InterPro" id="IPR050770">
    <property type="entry name" value="Intradiol_RC_Dioxygenase"/>
</dbReference>
<dbReference type="PANTHER" id="PTHR33711">
    <property type="entry name" value="DIOXYGENASE, PUTATIVE (AFU_ORTHOLOGUE AFUA_2G02910)-RELATED"/>
    <property type="match status" value="1"/>
</dbReference>
<dbReference type="Gene3D" id="2.60.130.10">
    <property type="entry name" value="Aromatic compound dioxygenase"/>
    <property type="match status" value="1"/>
</dbReference>
<evidence type="ECO:0000259" key="5">
    <source>
        <dbReference type="Pfam" id="PF00775"/>
    </source>
</evidence>
<dbReference type="GO" id="GO:0008199">
    <property type="term" value="F:ferric iron binding"/>
    <property type="evidence" value="ECO:0007669"/>
    <property type="project" value="InterPro"/>
</dbReference>
<evidence type="ECO:0000256" key="2">
    <source>
        <dbReference type="ARBA" id="ARBA00022964"/>
    </source>
</evidence>
<dbReference type="PANTHER" id="PTHR33711:SF10">
    <property type="entry name" value="INTRADIOL RING-CLEAVAGE DIOXYGENASES DOMAIN-CONTAINING PROTEIN"/>
    <property type="match status" value="1"/>
</dbReference>